<keyword evidence="6 8" id="KW-1133">Transmembrane helix</keyword>
<dbReference type="InterPro" id="IPR002781">
    <property type="entry name" value="TM_pro_TauE-like"/>
</dbReference>
<evidence type="ECO:0000256" key="1">
    <source>
        <dbReference type="ARBA" id="ARBA00004651"/>
    </source>
</evidence>
<dbReference type="Pfam" id="PF01925">
    <property type="entry name" value="TauE"/>
    <property type="match status" value="1"/>
</dbReference>
<evidence type="ECO:0000313" key="9">
    <source>
        <dbReference type="EMBL" id="SIT20732.1"/>
    </source>
</evidence>
<feature type="transmembrane region" description="Helical" evidence="8">
    <location>
        <begin position="222"/>
        <end position="243"/>
    </location>
</feature>
<keyword evidence="4 8" id="KW-1003">Cell membrane</keyword>
<organism evidence="9 10">
    <name type="scientific">Filimonas lacunae</name>
    <dbReference type="NCBI Taxonomy" id="477680"/>
    <lineage>
        <taxon>Bacteria</taxon>
        <taxon>Pseudomonadati</taxon>
        <taxon>Bacteroidota</taxon>
        <taxon>Chitinophagia</taxon>
        <taxon>Chitinophagales</taxon>
        <taxon>Chitinophagaceae</taxon>
        <taxon>Filimonas</taxon>
    </lineage>
</organism>
<keyword evidence="5 8" id="KW-0812">Transmembrane</keyword>
<dbReference type="PANTHER" id="PTHR30269">
    <property type="entry name" value="TRANSMEMBRANE PROTEIN YFCA"/>
    <property type="match status" value="1"/>
</dbReference>
<evidence type="ECO:0000313" key="10">
    <source>
        <dbReference type="Proteomes" id="UP000186917"/>
    </source>
</evidence>
<dbReference type="OrthoDB" id="8421744at2"/>
<dbReference type="STRING" id="477680.SAMN05421788_10554"/>
<protein>
    <recommendedName>
        <fullName evidence="8">Probable membrane transporter protein</fullName>
    </recommendedName>
</protein>
<dbReference type="KEGG" id="fln:FLA_1502"/>
<feature type="transmembrane region" description="Helical" evidence="8">
    <location>
        <begin position="125"/>
        <end position="150"/>
    </location>
</feature>
<evidence type="ECO:0000256" key="8">
    <source>
        <dbReference type="RuleBase" id="RU363041"/>
    </source>
</evidence>
<reference evidence="10" key="1">
    <citation type="submission" date="2017-01" db="EMBL/GenBank/DDBJ databases">
        <authorList>
            <person name="Varghese N."/>
            <person name="Submissions S."/>
        </authorList>
    </citation>
    <scope>NUCLEOTIDE SEQUENCE [LARGE SCALE GENOMIC DNA]</scope>
    <source>
        <strain evidence="10">DSM 21054</strain>
    </source>
</reference>
<evidence type="ECO:0000256" key="2">
    <source>
        <dbReference type="ARBA" id="ARBA00009142"/>
    </source>
</evidence>
<feature type="transmembrane region" description="Helical" evidence="8">
    <location>
        <begin position="180"/>
        <end position="210"/>
    </location>
</feature>
<dbReference type="RefSeq" id="WP_076379912.1">
    <property type="nucleotide sequence ID" value="NZ_AP017422.1"/>
</dbReference>
<dbReference type="InterPro" id="IPR052017">
    <property type="entry name" value="TSUP"/>
</dbReference>
<comment type="subcellular location">
    <subcellularLocation>
        <location evidence="1 8">Cell membrane</location>
        <topology evidence="1 8">Multi-pass membrane protein</topology>
    </subcellularLocation>
</comment>
<gene>
    <name evidence="9" type="ORF">SAMN05421788_10554</name>
</gene>
<evidence type="ECO:0000256" key="6">
    <source>
        <dbReference type="ARBA" id="ARBA00022989"/>
    </source>
</evidence>
<comment type="similarity">
    <text evidence="2 8">Belongs to the 4-toluene sulfonate uptake permease (TSUP) (TC 2.A.102) family.</text>
</comment>
<accession>A0A173MD56</accession>
<dbReference type="GO" id="GO:0005886">
    <property type="term" value="C:plasma membrane"/>
    <property type="evidence" value="ECO:0007669"/>
    <property type="project" value="UniProtKB-SubCell"/>
</dbReference>
<keyword evidence="10" id="KW-1185">Reference proteome</keyword>
<evidence type="ECO:0000256" key="7">
    <source>
        <dbReference type="ARBA" id="ARBA00023136"/>
    </source>
</evidence>
<evidence type="ECO:0000256" key="4">
    <source>
        <dbReference type="ARBA" id="ARBA00022475"/>
    </source>
</evidence>
<dbReference type="Proteomes" id="UP000186917">
    <property type="component" value="Unassembled WGS sequence"/>
</dbReference>
<sequence>MLISILIFLVSFLAFILSAICGGGASFLLIPTLGVILPTAEVPAALTLGTATNSVSRIIVFWKNIRWKMVAWFIPPAIPAVWLGAKLLVYLNPVYVEMLIGIYLLTNLPMIFRKKAKPVAVREKHMAGVAVIGALTGFISGLTGAVGLLFNRFYLTRNLHKDEIIATRAANELLLHLIKLFLYASFGLLTSRVLLYGVLLSVAAILASLATKKVLTFLSETLFQKIGYVAMVLSGVLMFGSAVRHISDSNHLVLSFSPVTGGHEATVQWNQSSFVLELEYDEGFELERKVSFNEVPVAVQELVTLLTQGSKRYMIEEVFGFRKHYYELYVIEDKKVVKYDINQ</sequence>
<evidence type="ECO:0000256" key="3">
    <source>
        <dbReference type="ARBA" id="ARBA00022448"/>
    </source>
</evidence>
<keyword evidence="7 8" id="KW-0472">Membrane</keyword>
<keyword evidence="3" id="KW-0813">Transport</keyword>
<feature type="transmembrane region" description="Helical" evidence="8">
    <location>
        <begin position="94"/>
        <end position="113"/>
    </location>
</feature>
<evidence type="ECO:0000256" key="5">
    <source>
        <dbReference type="ARBA" id="ARBA00022692"/>
    </source>
</evidence>
<dbReference type="PANTHER" id="PTHR30269:SF37">
    <property type="entry name" value="MEMBRANE TRANSPORTER PROTEIN"/>
    <property type="match status" value="1"/>
</dbReference>
<dbReference type="EMBL" id="FTOR01000005">
    <property type="protein sequence ID" value="SIT20732.1"/>
    <property type="molecule type" value="Genomic_DNA"/>
</dbReference>
<dbReference type="AlphaFoldDB" id="A0A173MD56"/>
<proteinExistence type="inferred from homology"/>
<name>A0A173MD56_9BACT</name>